<name>A0A0E0QRV4_ORYRU</name>
<reference evidence="3" key="1">
    <citation type="submission" date="2013-06" db="EMBL/GenBank/DDBJ databases">
        <authorList>
            <person name="Zhao Q."/>
        </authorList>
    </citation>
    <scope>NUCLEOTIDE SEQUENCE</scope>
    <source>
        <strain evidence="3">cv. W1943</strain>
    </source>
</reference>
<evidence type="ECO:0000313" key="2">
    <source>
        <dbReference type="EnsemblPlants" id="ORUFI09G12330.1"/>
    </source>
</evidence>
<protein>
    <submittedName>
        <fullName evidence="2">Uncharacterized protein</fullName>
    </submittedName>
</protein>
<sequence length="128" mass="13884">MRSPLSFEVPPRHLWGSGIRLHRLAREDPGPRRYGPTLSMAKVRLSSPFQTPPPPGGGGGGGLHQHRCVTGTTASSGGGGTAELCALAVVLAGNPCLRRFPKEEDARRREKMEKALRWMENVTGVAWF</sequence>
<evidence type="ECO:0000256" key="1">
    <source>
        <dbReference type="SAM" id="MobiDB-lite"/>
    </source>
</evidence>
<reference evidence="2" key="2">
    <citation type="submission" date="2015-06" db="UniProtKB">
        <authorList>
            <consortium name="EnsemblPlants"/>
        </authorList>
    </citation>
    <scope>IDENTIFICATION</scope>
</reference>
<feature type="region of interest" description="Disordered" evidence="1">
    <location>
        <begin position="26"/>
        <end position="78"/>
    </location>
</feature>
<keyword evidence="3" id="KW-1185">Reference proteome</keyword>
<accession>A0A0E0QRV4</accession>
<organism evidence="2 3">
    <name type="scientific">Oryza rufipogon</name>
    <name type="common">Brownbeard rice</name>
    <name type="synonym">Asian wild rice</name>
    <dbReference type="NCBI Taxonomy" id="4529"/>
    <lineage>
        <taxon>Eukaryota</taxon>
        <taxon>Viridiplantae</taxon>
        <taxon>Streptophyta</taxon>
        <taxon>Embryophyta</taxon>
        <taxon>Tracheophyta</taxon>
        <taxon>Spermatophyta</taxon>
        <taxon>Magnoliopsida</taxon>
        <taxon>Liliopsida</taxon>
        <taxon>Poales</taxon>
        <taxon>Poaceae</taxon>
        <taxon>BOP clade</taxon>
        <taxon>Oryzoideae</taxon>
        <taxon>Oryzeae</taxon>
        <taxon>Oryzinae</taxon>
        <taxon>Oryza</taxon>
    </lineage>
</organism>
<dbReference type="Gramene" id="ORUFI09G12330.1">
    <property type="protein sequence ID" value="ORUFI09G12330.1"/>
    <property type="gene ID" value="ORUFI09G12330"/>
</dbReference>
<dbReference type="EnsemblPlants" id="ORUFI09G12330.1">
    <property type="protein sequence ID" value="ORUFI09G12330.1"/>
    <property type="gene ID" value="ORUFI09G12330"/>
</dbReference>
<dbReference type="HOGENOM" id="CLU_1963223_0_0_1"/>
<dbReference type="AlphaFoldDB" id="A0A0E0QRV4"/>
<proteinExistence type="predicted"/>
<evidence type="ECO:0000313" key="3">
    <source>
        <dbReference type="Proteomes" id="UP000008022"/>
    </source>
</evidence>
<dbReference type="Proteomes" id="UP000008022">
    <property type="component" value="Unassembled WGS sequence"/>
</dbReference>